<evidence type="ECO:0000259" key="1">
    <source>
        <dbReference type="Pfam" id="PF11396"/>
    </source>
</evidence>
<dbReference type="EMBL" id="FTOB01000002">
    <property type="protein sequence ID" value="SIS47057.1"/>
    <property type="molecule type" value="Genomic_DNA"/>
</dbReference>
<protein>
    <submittedName>
        <fullName evidence="2">Beta-lactamase-inhibitor-like, PepSY-like</fullName>
    </submittedName>
</protein>
<dbReference type="Proteomes" id="UP000185728">
    <property type="component" value="Unassembled WGS sequence"/>
</dbReference>
<keyword evidence="3" id="KW-1185">Reference proteome</keyword>
<dbReference type="Pfam" id="PF11396">
    <property type="entry name" value="PepSY_like"/>
    <property type="match status" value="1"/>
</dbReference>
<reference evidence="2 3" key="1">
    <citation type="submission" date="2017-01" db="EMBL/GenBank/DDBJ databases">
        <authorList>
            <person name="Varghese N."/>
            <person name="Submissions S."/>
        </authorList>
    </citation>
    <scope>NUCLEOTIDE SEQUENCE [LARGE SCALE GENOMIC DNA]</scope>
    <source>
        <strain evidence="2 3">DSM 2061</strain>
    </source>
</reference>
<dbReference type="Gene3D" id="3.40.1420.30">
    <property type="match status" value="1"/>
</dbReference>
<dbReference type="PROSITE" id="PS51257">
    <property type="entry name" value="PROKAR_LIPOPROTEIN"/>
    <property type="match status" value="1"/>
</dbReference>
<dbReference type="InterPro" id="IPR021533">
    <property type="entry name" value="PepSY-like"/>
</dbReference>
<proteinExistence type="predicted"/>
<comment type="caution">
    <text evidence="2">The sequence shown here is derived from an EMBL/GenBank/DDBJ whole genome shotgun (WGS) entry which is preliminary data.</text>
</comment>
<sequence>MKTKKLIEFPSMKNTVKMPVIAMASFLTLFTSCSDDDDSNSNDIFLSEDEIPEAIQNYITTHFGDNSVFQAEKETENDIVSYEVQLSDNTSLEFNSEMDIVDIDGTSKLPDSVIPEAIRDYTATNYPDNFITDWELELDHQQVELDNNVELEFEMNGDFIRIDND</sequence>
<evidence type="ECO:0000313" key="3">
    <source>
        <dbReference type="Proteomes" id="UP000185728"/>
    </source>
</evidence>
<feature type="domain" description="Putative beta-lactamase-inhibitor-like PepSY-like" evidence="1">
    <location>
        <begin position="81"/>
        <end position="160"/>
    </location>
</feature>
<organism evidence="2 3">
    <name type="scientific">Zobellia uliginosa</name>
    <dbReference type="NCBI Taxonomy" id="143224"/>
    <lineage>
        <taxon>Bacteria</taxon>
        <taxon>Pseudomonadati</taxon>
        <taxon>Bacteroidota</taxon>
        <taxon>Flavobacteriia</taxon>
        <taxon>Flavobacteriales</taxon>
        <taxon>Flavobacteriaceae</taxon>
        <taxon>Zobellia</taxon>
    </lineage>
</organism>
<gene>
    <name evidence="2" type="ORF">SAMN05421766_10288</name>
</gene>
<evidence type="ECO:0000313" key="2">
    <source>
        <dbReference type="EMBL" id="SIS47057.1"/>
    </source>
</evidence>
<name>A0ABY1KR08_9FLAO</name>
<accession>A0ABY1KR08</accession>
<dbReference type="SUPFAM" id="SSF160574">
    <property type="entry name" value="BT0923-like"/>
    <property type="match status" value="1"/>
</dbReference>